<feature type="region of interest" description="Disordered" evidence="2">
    <location>
        <begin position="233"/>
        <end position="277"/>
    </location>
</feature>
<accession>A0A8H6MAI0</accession>
<evidence type="ECO:0000256" key="2">
    <source>
        <dbReference type="SAM" id="MobiDB-lite"/>
    </source>
</evidence>
<reference evidence="4 5" key="1">
    <citation type="submission" date="2020-07" db="EMBL/GenBank/DDBJ databases">
        <title>Comparative genomics of pyrophilous fungi reveals a link between fire events and developmental genes.</title>
        <authorList>
            <consortium name="DOE Joint Genome Institute"/>
            <person name="Steindorff A.S."/>
            <person name="Carver A."/>
            <person name="Calhoun S."/>
            <person name="Stillman K."/>
            <person name="Liu H."/>
            <person name="Lipzen A."/>
            <person name="Pangilinan J."/>
            <person name="Labutti K."/>
            <person name="Bruns T.D."/>
            <person name="Grigoriev I.V."/>
        </authorList>
    </citation>
    <scope>NUCLEOTIDE SEQUENCE [LARGE SCALE GENOMIC DNA]</scope>
    <source>
        <strain evidence="4 5">CBS 144469</strain>
    </source>
</reference>
<dbReference type="SUPFAM" id="SSF53474">
    <property type="entry name" value="alpha/beta-Hydrolases"/>
    <property type="match status" value="1"/>
</dbReference>
<dbReference type="InterPro" id="IPR005645">
    <property type="entry name" value="FSH-like_dom"/>
</dbReference>
<name>A0A8H6MAI0_9AGAR</name>
<gene>
    <name evidence="4" type="ORF">DFP72DRAFT_880136</name>
</gene>
<evidence type="ECO:0000259" key="3">
    <source>
        <dbReference type="Pfam" id="PF03959"/>
    </source>
</evidence>
<evidence type="ECO:0000313" key="4">
    <source>
        <dbReference type="EMBL" id="KAF6761120.1"/>
    </source>
</evidence>
<dbReference type="GO" id="GO:0005634">
    <property type="term" value="C:nucleus"/>
    <property type="evidence" value="ECO:0007669"/>
    <property type="project" value="TreeGrafter"/>
</dbReference>
<dbReference type="PANTHER" id="PTHR48070">
    <property type="entry name" value="ESTERASE OVCA2"/>
    <property type="match status" value="1"/>
</dbReference>
<feature type="region of interest" description="Disordered" evidence="2">
    <location>
        <begin position="54"/>
        <end position="77"/>
    </location>
</feature>
<evidence type="ECO:0000313" key="5">
    <source>
        <dbReference type="Proteomes" id="UP000521943"/>
    </source>
</evidence>
<protein>
    <submittedName>
        <fullName evidence="4">Serine hydrolase-domain-containing protein</fullName>
    </submittedName>
</protein>
<comment type="caution">
    <text evidence="4">The sequence shown here is derived from an EMBL/GenBank/DDBJ whole genome shotgun (WGS) entry which is preliminary data.</text>
</comment>
<feature type="compositionally biased region" description="Low complexity" evidence="2">
    <location>
        <begin position="236"/>
        <end position="260"/>
    </location>
</feature>
<dbReference type="Gene3D" id="3.40.50.1820">
    <property type="entry name" value="alpha/beta hydrolase"/>
    <property type="match status" value="1"/>
</dbReference>
<dbReference type="InterPro" id="IPR050593">
    <property type="entry name" value="LovG"/>
</dbReference>
<keyword evidence="5" id="KW-1185">Reference proteome</keyword>
<proteinExistence type="predicted"/>
<sequence>MTKVLVLHGYSQNGIVFSKRIGALRKECKGVEFVFADAPHVLKPADFVWNQERADEGGPSAEVQASEPVDEDPSLTPRAWWKPNPERTLAIGIQESVASLKELLQQNRFDGVFGFSQGASFAAVLSALLEKPHVHPQFLVNGEPVHPPFKFCLAVAGFKLQDPFCDPLWEGGYSTPTLHVVGQTDVVVSEARSRTLAEVSNNFRLEEHLGGHFVPSKGPWRKFLAAYLKDPEGQHASPGAAETGASPSAPASAANSNPASRCETPTVPGGSAQTMKL</sequence>
<dbReference type="GO" id="GO:0005737">
    <property type="term" value="C:cytoplasm"/>
    <property type="evidence" value="ECO:0007669"/>
    <property type="project" value="TreeGrafter"/>
</dbReference>
<organism evidence="4 5">
    <name type="scientific">Ephemerocybe angulata</name>
    <dbReference type="NCBI Taxonomy" id="980116"/>
    <lineage>
        <taxon>Eukaryota</taxon>
        <taxon>Fungi</taxon>
        <taxon>Dikarya</taxon>
        <taxon>Basidiomycota</taxon>
        <taxon>Agaricomycotina</taxon>
        <taxon>Agaricomycetes</taxon>
        <taxon>Agaricomycetidae</taxon>
        <taxon>Agaricales</taxon>
        <taxon>Agaricineae</taxon>
        <taxon>Psathyrellaceae</taxon>
        <taxon>Ephemerocybe</taxon>
    </lineage>
</organism>
<dbReference type="Proteomes" id="UP000521943">
    <property type="component" value="Unassembled WGS sequence"/>
</dbReference>
<dbReference type="OrthoDB" id="2094269at2759"/>
<evidence type="ECO:0000256" key="1">
    <source>
        <dbReference type="ARBA" id="ARBA00022801"/>
    </source>
</evidence>
<dbReference type="AlphaFoldDB" id="A0A8H6MAI0"/>
<dbReference type="EMBL" id="JACGCI010000010">
    <property type="protein sequence ID" value="KAF6761120.1"/>
    <property type="molecule type" value="Genomic_DNA"/>
</dbReference>
<dbReference type="PANTHER" id="PTHR48070:SF6">
    <property type="entry name" value="ESTERASE OVCA2"/>
    <property type="match status" value="1"/>
</dbReference>
<dbReference type="Pfam" id="PF03959">
    <property type="entry name" value="FSH1"/>
    <property type="match status" value="1"/>
</dbReference>
<dbReference type="InterPro" id="IPR029058">
    <property type="entry name" value="AB_hydrolase_fold"/>
</dbReference>
<feature type="domain" description="Serine hydrolase" evidence="3">
    <location>
        <begin position="2"/>
        <end position="222"/>
    </location>
</feature>
<dbReference type="GO" id="GO:0016787">
    <property type="term" value="F:hydrolase activity"/>
    <property type="evidence" value="ECO:0007669"/>
    <property type="project" value="UniProtKB-KW"/>
</dbReference>
<keyword evidence="1 4" id="KW-0378">Hydrolase</keyword>